<dbReference type="STRING" id="1424334.W822_07710"/>
<evidence type="ECO:0000256" key="2">
    <source>
        <dbReference type="SAM" id="SignalP"/>
    </source>
</evidence>
<accession>V8QUN2</accession>
<comment type="caution">
    <text evidence="3">The sequence shown here is derived from an EMBL/GenBank/DDBJ whole genome shotgun (WGS) entry which is preliminary data.</text>
</comment>
<dbReference type="AlphaFoldDB" id="V8QUN2"/>
<dbReference type="OrthoDB" id="8886359at2"/>
<dbReference type="Proteomes" id="UP000018733">
    <property type="component" value="Unassembled WGS sequence"/>
</dbReference>
<gene>
    <name evidence="3" type="ORF">W822_07710</name>
</gene>
<dbReference type="HOGENOM" id="CLU_045683_1_2_4"/>
<organism evidence="3 4">
    <name type="scientific">Advenella kashmirensis W13003</name>
    <dbReference type="NCBI Taxonomy" id="1424334"/>
    <lineage>
        <taxon>Bacteria</taxon>
        <taxon>Pseudomonadati</taxon>
        <taxon>Pseudomonadota</taxon>
        <taxon>Betaproteobacteria</taxon>
        <taxon>Burkholderiales</taxon>
        <taxon>Alcaligenaceae</taxon>
    </lineage>
</organism>
<dbReference type="PANTHER" id="PTHR42928:SF5">
    <property type="entry name" value="BLR1237 PROTEIN"/>
    <property type="match status" value="1"/>
</dbReference>
<keyword evidence="2" id="KW-0732">Signal</keyword>
<sequence>MSSSIRHLFLSAVATCCAVMVATTPAYAAKEWPRHPITLIVPYTAGGPVDTIARVLSPALEKQLGQTVVVENKPGASGLIGINSTLKAKPDGYTFGFGVLGIFAIAPHLNKLPFSLDEIGYVSLLSISPHVFAVNPAAGNHSLKELIENAKKHPDAMNFGSPGTGSSTHLDGLLLNKAAGINLTHIPYKGGNNVLNALAANEIQMTASEISAVLALKDSLKIVAVMGDKRSPVLPDVPTTTELGYPEVTASSIYGIITPKATPVAIIDQFRHALAGALKDKAVGDFFARQGQVAQTSSSEAYKTMMDTERAKWKRIIDENKIVVK</sequence>
<feature type="signal peptide" evidence="2">
    <location>
        <begin position="1"/>
        <end position="28"/>
    </location>
</feature>
<dbReference type="PANTHER" id="PTHR42928">
    <property type="entry name" value="TRICARBOXYLATE-BINDING PROTEIN"/>
    <property type="match status" value="1"/>
</dbReference>
<evidence type="ECO:0000313" key="3">
    <source>
        <dbReference type="EMBL" id="ETF02724.1"/>
    </source>
</evidence>
<dbReference type="Gene3D" id="3.40.190.150">
    <property type="entry name" value="Bordetella uptake gene, domain 1"/>
    <property type="match status" value="1"/>
</dbReference>
<reference evidence="3 4" key="1">
    <citation type="journal article" date="2014" name="Genome Announc.">
        <title>Draft Genome Sequence of Advenella kashmirensis Strain W13003, a Polycyclic Aromatic Hydrocarbon-Degrading Bacterium.</title>
        <authorList>
            <person name="Wang X."/>
            <person name="Jin D."/>
            <person name="Zhou L."/>
            <person name="Wu L."/>
            <person name="An W."/>
            <person name="Zhao L."/>
        </authorList>
    </citation>
    <scope>NUCLEOTIDE SEQUENCE [LARGE SCALE GENOMIC DNA]</scope>
    <source>
        <strain evidence="3 4">W13003</strain>
    </source>
</reference>
<feature type="chain" id="PRO_5004771763" description="ABC transporter substrate-binding protein" evidence="2">
    <location>
        <begin position="29"/>
        <end position="325"/>
    </location>
</feature>
<dbReference type="CDD" id="cd07012">
    <property type="entry name" value="PBP2_Bug_TTT"/>
    <property type="match status" value="1"/>
</dbReference>
<dbReference type="RefSeq" id="WP_024004520.1">
    <property type="nucleotide sequence ID" value="NZ_KI650979.1"/>
</dbReference>
<dbReference type="InterPro" id="IPR042100">
    <property type="entry name" value="Bug_dom1"/>
</dbReference>
<name>V8QUN2_9BURK</name>
<proteinExistence type="inferred from homology"/>
<dbReference type="InterPro" id="IPR005064">
    <property type="entry name" value="BUG"/>
</dbReference>
<dbReference type="Gene3D" id="3.40.190.10">
    <property type="entry name" value="Periplasmic binding protein-like II"/>
    <property type="match status" value="1"/>
</dbReference>
<dbReference type="PATRIC" id="fig|1424334.3.peg.1542"/>
<dbReference type="EMBL" id="AYXT01000009">
    <property type="protein sequence ID" value="ETF02724.1"/>
    <property type="molecule type" value="Genomic_DNA"/>
</dbReference>
<dbReference type="Pfam" id="PF03401">
    <property type="entry name" value="TctC"/>
    <property type="match status" value="1"/>
</dbReference>
<dbReference type="eggNOG" id="COG3181">
    <property type="taxonomic scope" value="Bacteria"/>
</dbReference>
<protein>
    <recommendedName>
        <fullName evidence="5">ABC transporter substrate-binding protein</fullName>
    </recommendedName>
</protein>
<comment type="similarity">
    <text evidence="1">Belongs to the UPF0065 (bug) family.</text>
</comment>
<dbReference type="PIRSF" id="PIRSF017082">
    <property type="entry name" value="YflP"/>
    <property type="match status" value="1"/>
</dbReference>
<evidence type="ECO:0000313" key="4">
    <source>
        <dbReference type="Proteomes" id="UP000018733"/>
    </source>
</evidence>
<keyword evidence="4" id="KW-1185">Reference proteome</keyword>
<dbReference type="SUPFAM" id="SSF53850">
    <property type="entry name" value="Periplasmic binding protein-like II"/>
    <property type="match status" value="1"/>
</dbReference>
<evidence type="ECO:0000256" key="1">
    <source>
        <dbReference type="ARBA" id="ARBA00006987"/>
    </source>
</evidence>
<evidence type="ECO:0008006" key="5">
    <source>
        <dbReference type="Google" id="ProtNLM"/>
    </source>
</evidence>